<feature type="transmembrane region" description="Helical" evidence="7">
    <location>
        <begin position="16"/>
        <end position="36"/>
    </location>
</feature>
<evidence type="ECO:0000256" key="1">
    <source>
        <dbReference type="ARBA" id="ARBA00004141"/>
    </source>
</evidence>
<dbReference type="InterPro" id="IPR002524">
    <property type="entry name" value="Cation_efflux"/>
</dbReference>
<evidence type="ECO:0000313" key="11">
    <source>
        <dbReference type="Proteomes" id="UP001189619"/>
    </source>
</evidence>
<feature type="transmembrane region" description="Helical" evidence="7">
    <location>
        <begin position="84"/>
        <end position="106"/>
    </location>
</feature>
<comment type="subcellular location">
    <subcellularLocation>
        <location evidence="1">Membrane</location>
        <topology evidence="1">Multi-pass membrane protein</topology>
    </subcellularLocation>
</comment>
<keyword evidence="11" id="KW-1185">Reference proteome</keyword>
<evidence type="ECO:0000259" key="9">
    <source>
        <dbReference type="Pfam" id="PF16916"/>
    </source>
</evidence>
<sequence>MQVDVYANLKQGERGVWVSIIAYVCCSLVKVGVALLAGSEALLADGLNNTTDVVASVAVLIGLRISRKPPDHDHPYGHLRAESISALVASFIMLAVGIEVLSRAISALFTPEMNAPDMLAGWTALATAAVMFGVYRYNRRLAQVTQSQGLMAAAADNRSDALVSVGTFVGVAGSQFQLHWLDPLTALVVGGIILRTAWSIFREAAHRLTDGFDRSELVALRSTIAEIPGVKDVTDIKARYHGSNVLVDVVIHVDPTLNVTESHTITEEIEARMKAVHNVKAVHIHIEPEGQSEH</sequence>
<keyword evidence="4 7" id="KW-0812">Transmembrane</keyword>
<proteinExistence type="inferred from homology"/>
<dbReference type="InterPro" id="IPR050291">
    <property type="entry name" value="CDF_Transporter"/>
</dbReference>
<evidence type="ECO:0000259" key="8">
    <source>
        <dbReference type="Pfam" id="PF01545"/>
    </source>
</evidence>
<feature type="domain" description="Cation efflux protein transmembrane" evidence="8">
    <location>
        <begin position="16"/>
        <end position="208"/>
    </location>
</feature>
<dbReference type="Proteomes" id="UP001189619">
    <property type="component" value="Chromosome"/>
</dbReference>
<dbReference type="EMBL" id="OY569118">
    <property type="protein sequence ID" value="CAJ1002157.1"/>
    <property type="molecule type" value="Genomic_DNA"/>
</dbReference>
<organism evidence="10 11">
    <name type="scientific">Brevibacillus aydinogluensis</name>
    <dbReference type="NCBI Taxonomy" id="927786"/>
    <lineage>
        <taxon>Bacteria</taxon>
        <taxon>Bacillati</taxon>
        <taxon>Bacillota</taxon>
        <taxon>Bacilli</taxon>
        <taxon>Bacillales</taxon>
        <taxon>Paenibacillaceae</taxon>
        <taxon>Brevibacillus</taxon>
    </lineage>
</organism>
<dbReference type="InterPro" id="IPR027470">
    <property type="entry name" value="Cation_efflux_CTD"/>
</dbReference>
<feature type="domain" description="Cation efflux protein cytoplasmic" evidence="9">
    <location>
        <begin position="216"/>
        <end position="289"/>
    </location>
</feature>
<dbReference type="KEGG" id="bayd:BSPP4475_07520"/>
<evidence type="ECO:0000256" key="5">
    <source>
        <dbReference type="ARBA" id="ARBA00022989"/>
    </source>
</evidence>
<name>A0AA48M6I8_9BACL</name>
<dbReference type="InterPro" id="IPR058533">
    <property type="entry name" value="Cation_efflux_TM"/>
</dbReference>
<evidence type="ECO:0000256" key="4">
    <source>
        <dbReference type="ARBA" id="ARBA00022692"/>
    </source>
</evidence>
<dbReference type="GO" id="GO:0016020">
    <property type="term" value="C:membrane"/>
    <property type="evidence" value="ECO:0007669"/>
    <property type="project" value="UniProtKB-SubCell"/>
</dbReference>
<dbReference type="PANTHER" id="PTHR43840">
    <property type="entry name" value="MITOCHONDRIAL METAL TRANSPORTER 1-RELATED"/>
    <property type="match status" value="1"/>
</dbReference>
<evidence type="ECO:0000256" key="6">
    <source>
        <dbReference type="ARBA" id="ARBA00023136"/>
    </source>
</evidence>
<accession>A0AA48M6I8</accession>
<evidence type="ECO:0000256" key="2">
    <source>
        <dbReference type="ARBA" id="ARBA00008114"/>
    </source>
</evidence>
<dbReference type="GO" id="GO:0008324">
    <property type="term" value="F:monoatomic cation transmembrane transporter activity"/>
    <property type="evidence" value="ECO:0007669"/>
    <property type="project" value="InterPro"/>
</dbReference>
<evidence type="ECO:0000256" key="7">
    <source>
        <dbReference type="SAM" id="Phobius"/>
    </source>
</evidence>
<dbReference type="PANTHER" id="PTHR43840:SF50">
    <property type="entry name" value="MANGANESE EFFLUX SYSTEM PROTEIN MNES"/>
    <property type="match status" value="1"/>
</dbReference>
<dbReference type="Pfam" id="PF16916">
    <property type="entry name" value="ZT_dimer"/>
    <property type="match status" value="1"/>
</dbReference>
<protein>
    <submittedName>
        <fullName evidence="10">Transporter</fullName>
    </submittedName>
</protein>
<dbReference type="FunFam" id="1.20.1510.10:FF:000006">
    <property type="entry name" value="Divalent cation efflux transporter"/>
    <property type="match status" value="1"/>
</dbReference>
<comment type="similarity">
    <text evidence="2">Belongs to the cation diffusion facilitator (CDF) transporter (TC 2.A.4) family.</text>
</comment>
<dbReference type="AlphaFoldDB" id="A0AA48M6I8"/>
<gene>
    <name evidence="10" type="ORF">BSPP4475_07520</name>
</gene>
<evidence type="ECO:0000256" key="3">
    <source>
        <dbReference type="ARBA" id="ARBA00022448"/>
    </source>
</evidence>
<reference evidence="10" key="1">
    <citation type="submission" date="2023-07" db="EMBL/GenBank/DDBJ databases">
        <authorList>
            <person name="Ivanov I."/>
            <person name="Teneva D."/>
            <person name="Stoikov I."/>
        </authorList>
    </citation>
    <scope>NUCLEOTIDE SEQUENCE</scope>
    <source>
        <strain evidence="10">4475</strain>
    </source>
</reference>
<dbReference type="NCBIfam" id="TIGR01297">
    <property type="entry name" value="CDF"/>
    <property type="match status" value="1"/>
</dbReference>
<keyword evidence="3" id="KW-0813">Transport</keyword>
<feature type="transmembrane region" description="Helical" evidence="7">
    <location>
        <begin position="118"/>
        <end position="138"/>
    </location>
</feature>
<keyword evidence="5 7" id="KW-1133">Transmembrane helix</keyword>
<keyword evidence="6 7" id="KW-0472">Membrane</keyword>
<evidence type="ECO:0000313" key="10">
    <source>
        <dbReference type="EMBL" id="CAJ1002157.1"/>
    </source>
</evidence>
<dbReference type="Pfam" id="PF01545">
    <property type="entry name" value="Cation_efflux"/>
    <property type="match status" value="1"/>
</dbReference>